<organism evidence="3 4">
    <name type="scientific">Emiliania huxleyi (strain CCMP1516)</name>
    <dbReference type="NCBI Taxonomy" id="280463"/>
    <lineage>
        <taxon>Eukaryota</taxon>
        <taxon>Haptista</taxon>
        <taxon>Haptophyta</taxon>
        <taxon>Prymnesiophyceae</taxon>
        <taxon>Isochrysidales</taxon>
        <taxon>Noelaerhabdaceae</taxon>
        <taxon>Emiliania</taxon>
    </lineage>
</organism>
<dbReference type="PaxDb" id="2903-EOD42072"/>
<dbReference type="EnsemblProtists" id="EOD42072">
    <property type="protein sequence ID" value="EOD42072"/>
    <property type="gene ID" value="EMIHUDRAFT_431929"/>
</dbReference>
<evidence type="ECO:0000313" key="4">
    <source>
        <dbReference type="Proteomes" id="UP000013827"/>
    </source>
</evidence>
<dbReference type="AlphaFoldDB" id="A0A0D3L237"/>
<accession>A0A0D3L237</accession>
<feature type="region of interest" description="Disordered" evidence="1">
    <location>
        <begin position="220"/>
        <end position="242"/>
    </location>
</feature>
<dbReference type="GeneID" id="17287342"/>
<proteinExistence type="predicted"/>
<keyword evidence="4" id="KW-1185">Reference proteome</keyword>
<feature type="transmembrane region" description="Helical" evidence="2">
    <location>
        <begin position="168"/>
        <end position="186"/>
    </location>
</feature>
<sequence>MKTGEAESDLAGTSDSVPLGLPVVSASGVAMGRRVSEETNRRVTVIVEEARARGGDNQPSIPARLASATSRKLTLTATRVFGRKGCAVPSHPVAASAALLSLAVGTAASTAASAAALVLGIIEVSPEDWWFQWVGLENDAEGGEAAVVGAFLLLIEGLLSLVLLLLKLALLFSASLVPAVVVQTLAFRRLAWWPHALAVLGSVCIAAFAVGAVRVAVRGQAEAPPSPPPWYGSDFSYDNDDD</sequence>
<keyword evidence="2" id="KW-0472">Membrane</keyword>
<reference evidence="4" key="1">
    <citation type="journal article" date="2013" name="Nature">
        <title>Pan genome of the phytoplankton Emiliania underpins its global distribution.</title>
        <authorList>
            <person name="Read B.A."/>
            <person name="Kegel J."/>
            <person name="Klute M.J."/>
            <person name="Kuo A."/>
            <person name="Lefebvre S.C."/>
            <person name="Maumus F."/>
            <person name="Mayer C."/>
            <person name="Miller J."/>
            <person name="Monier A."/>
            <person name="Salamov A."/>
            <person name="Young J."/>
            <person name="Aguilar M."/>
            <person name="Claverie J.M."/>
            <person name="Frickenhaus S."/>
            <person name="Gonzalez K."/>
            <person name="Herman E.K."/>
            <person name="Lin Y.C."/>
            <person name="Napier J."/>
            <person name="Ogata H."/>
            <person name="Sarno A.F."/>
            <person name="Shmutz J."/>
            <person name="Schroeder D."/>
            <person name="de Vargas C."/>
            <person name="Verret F."/>
            <person name="von Dassow P."/>
            <person name="Valentin K."/>
            <person name="Van de Peer Y."/>
            <person name="Wheeler G."/>
            <person name="Dacks J.B."/>
            <person name="Delwiche C.F."/>
            <person name="Dyhrman S.T."/>
            <person name="Glockner G."/>
            <person name="John U."/>
            <person name="Richards T."/>
            <person name="Worden A.Z."/>
            <person name="Zhang X."/>
            <person name="Grigoriev I.V."/>
            <person name="Allen A.E."/>
            <person name="Bidle K."/>
            <person name="Borodovsky M."/>
            <person name="Bowler C."/>
            <person name="Brownlee C."/>
            <person name="Cock J.M."/>
            <person name="Elias M."/>
            <person name="Gladyshev V.N."/>
            <person name="Groth M."/>
            <person name="Guda C."/>
            <person name="Hadaegh A."/>
            <person name="Iglesias-Rodriguez M.D."/>
            <person name="Jenkins J."/>
            <person name="Jones B.M."/>
            <person name="Lawson T."/>
            <person name="Leese F."/>
            <person name="Lindquist E."/>
            <person name="Lobanov A."/>
            <person name="Lomsadze A."/>
            <person name="Malik S.B."/>
            <person name="Marsh M.E."/>
            <person name="Mackinder L."/>
            <person name="Mock T."/>
            <person name="Mueller-Roeber B."/>
            <person name="Pagarete A."/>
            <person name="Parker M."/>
            <person name="Probert I."/>
            <person name="Quesneville H."/>
            <person name="Raines C."/>
            <person name="Rensing S.A."/>
            <person name="Riano-Pachon D.M."/>
            <person name="Richier S."/>
            <person name="Rokitta S."/>
            <person name="Shiraiwa Y."/>
            <person name="Soanes D.M."/>
            <person name="van der Giezen M."/>
            <person name="Wahlund T.M."/>
            <person name="Williams B."/>
            <person name="Wilson W."/>
            <person name="Wolfe G."/>
            <person name="Wurch L.L."/>
        </authorList>
    </citation>
    <scope>NUCLEOTIDE SEQUENCE</scope>
</reference>
<keyword evidence="2" id="KW-1133">Transmembrane helix</keyword>
<dbReference type="HOGENOM" id="CLU_100402_0_0_1"/>
<feature type="transmembrane region" description="Helical" evidence="2">
    <location>
        <begin position="93"/>
        <end position="122"/>
    </location>
</feature>
<dbReference type="KEGG" id="ehx:EMIHUDRAFT_431929"/>
<reference evidence="3" key="2">
    <citation type="submission" date="2024-10" db="UniProtKB">
        <authorList>
            <consortium name="EnsemblProtists"/>
        </authorList>
    </citation>
    <scope>IDENTIFICATION</scope>
</reference>
<dbReference type="RefSeq" id="XP_005794501.1">
    <property type="nucleotide sequence ID" value="XM_005794444.1"/>
</dbReference>
<keyword evidence="2" id="KW-0812">Transmembrane</keyword>
<name>A0A0D3L237_EMIH1</name>
<feature type="transmembrane region" description="Helical" evidence="2">
    <location>
        <begin position="192"/>
        <end position="217"/>
    </location>
</feature>
<protein>
    <recommendedName>
        <fullName evidence="5">Transmembrane protein 107</fullName>
    </recommendedName>
</protein>
<evidence type="ECO:0008006" key="5">
    <source>
        <dbReference type="Google" id="ProtNLM"/>
    </source>
</evidence>
<evidence type="ECO:0000256" key="2">
    <source>
        <dbReference type="SAM" id="Phobius"/>
    </source>
</evidence>
<dbReference type="Proteomes" id="UP000013827">
    <property type="component" value="Unassembled WGS sequence"/>
</dbReference>
<feature type="transmembrane region" description="Helical" evidence="2">
    <location>
        <begin position="142"/>
        <end position="161"/>
    </location>
</feature>
<evidence type="ECO:0000313" key="3">
    <source>
        <dbReference type="EnsemblProtists" id="EOD42072"/>
    </source>
</evidence>
<evidence type="ECO:0000256" key="1">
    <source>
        <dbReference type="SAM" id="MobiDB-lite"/>
    </source>
</evidence>